<accession>A0A9W7DEW7</accession>
<proteinExistence type="predicted"/>
<name>A0A9W7DEW7_AMBMO</name>
<sequence>MKDQLAEKLDEVNRETRTIVENNDGTTKLVAICTDGASMMTAMKMKLVQHCVVDEDPNGEQPIQIKPYKNMIELKCFMV</sequence>
<evidence type="ECO:0000313" key="1">
    <source>
        <dbReference type="EMBL" id="GMG25993.1"/>
    </source>
</evidence>
<dbReference type="AlphaFoldDB" id="A0A9W7DEW7"/>
<dbReference type="EMBL" id="BSXU01001307">
    <property type="protein sequence ID" value="GMG25993.1"/>
    <property type="molecule type" value="Genomic_DNA"/>
</dbReference>
<comment type="caution">
    <text evidence="1">The sequence shown here is derived from an EMBL/GenBank/DDBJ whole genome shotgun (WGS) entry which is preliminary data.</text>
</comment>
<gene>
    <name evidence="1" type="ORF">Amon01_000320200</name>
</gene>
<dbReference type="Proteomes" id="UP001165063">
    <property type="component" value="Unassembled WGS sequence"/>
</dbReference>
<protein>
    <submittedName>
        <fullName evidence="1">Unnamed protein product</fullName>
    </submittedName>
</protein>
<reference evidence="1" key="1">
    <citation type="submission" date="2023-04" db="EMBL/GenBank/DDBJ databases">
        <title>Ambrosiozyma monospora NBRC 1965.</title>
        <authorList>
            <person name="Ichikawa N."/>
            <person name="Sato H."/>
            <person name="Tonouchi N."/>
        </authorList>
    </citation>
    <scope>NUCLEOTIDE SEQUENCE</scope>
    <source>
        <strain evidence="1">NBRC 1965</strain>
    </source>
</reference>
<keyword evidence="2" id="KW-1185">Reference proteome</keyword>
<organism evidence="1 2">
    <name type="scientific">Ambrosiozyma monospora</name>
    <name type="common">Yeast</name>
    <name type="synonym">Endomycopsis monosporus</name>
    <dbReference type="NCBI Taxonomy" id="43982"/>
    <lineage>
        <taxon>Eukaryota</taxon>
        <taxon>Fungi</taxon>
        <taxon>Dikarya</taxon>
        <taxon>Ascomycota</taxon>
        <taxon>Saccharomycotina</taxon>
        <taxon>Pichiomycetes</taxon>
        <taxon>Pichiales</taxon>
        <taxon>Pichiaceae</taxon>
        <taxon>Ambrosiozyma</taxon>
    </lineage>
</organism>
<evidence type="ECO:0000313" key="2">
    <source>
        <dbReference type="Proteomes" id="UP001165063"/>
    </source>
</evidence>